<keyword evidence="4" id="KW-1185">Reference proteome</keyword>
<reference evidence="3 4" key="1">
    <citation type="submission" date="2019-08" db="EMBL/GenBank/DDBJ databases">
        <title>100 year-old enigma solved: identification of Planctomyces bekefii, the type genus and species of the phylum Planctomycetes.</title>
        <authorList>
            <person name="Svetlana D.N."/>
            <person name="Overmann J."/>
        </authorList>
    </citation>
    <scope>NUCLEOTIDE SEQUENCE [LARGE SCALE GENOMIC DNA]</scope>
    <source>
        <strain evidence="3">Phe10_nw2017</strain>
    </source>
</reference>
<dbReference type="AlphaFoldDB" id="A0A5C6MC60"/>
<accession>A0A5C6MC60</accession>
<dbReference type="InterPro" id="IPR015943">
    <property type="entry name" value="WD40/YVTN_repeat-like_dom_sf"/>
</dbReference>
<proteinExistence type="predicted"/>
<dbReference type="InterPro" id="IPR002372">
    <property type="entry name" value="PQQ_rpt_dom"/>
</dbReference>
<dbReference type="Pfam" id="PF13360">
    <property type="entry name" value="PQQ_2"/>
    <property type="match status" value="1"/>
</dbReference>
<evidence type="ECO:0000256" key="1">
    <source>
        <dbReference type="SAM" id="MobiDB-lite"/>
    </source>
</evidence>
<feature type="region of interest" description="Disordered" evidence="1">
    <location>
        <begin position="154"/>
        <end position="188"/>
    </location>
</feature>
<sequence>MPRPVFGHGLVFVCTGYDEPTLLAIRPTGSGDVTDSHVVWKSDDAVPLNPSPVLSDDALFTLSDNGVVTCYEAATGKVRWKKRVGGNYSASPLLAGQKLYMLNESGTTLVANIGGSYKLLSRNLLDGRTLSSLSAAGQSLLLRTDSHLLRIEGTVADDDTQPPDSQTAAEPADDGGIRIRGTSKKPNP</sequence>
<evidence type="ECO:0000259" key="2">
    <source>
        <dbReference type="Pfam" id="PF13360"/>
    </source>
</evidence>
<dbReference type="PANTHER" id="PTHR34512">
    <property type="entry name" value="CELL SURFACE PROTEIN"/>
    <property type="match status" value="1"/>
</dbReference>
<dbReference type="PANTHER" id="PTHR34512:SF30">
    <property type="entry name" value="OUTER MEMBRANE PROTEIN ASSEMBLY FACTOR BAMB"/>
    <property type="match status" value="1"/>
</dbReference>
<name>A0A5C6MC60_9PLAN</name>
<dbReference type="Gene3D" id="2.130.10.10">
    <property type="entry name" value="YVTN repeat-like/Quinoprotein amine dehydrogenase"/>
    <property type="match status" value="1"/>
</dbReference>
<dbReference type="Proteomes" id="UP000321083">
    <property type="component" value="Unassembled WGS sequence"/>
</dbReference>
<protein>
    <recommendedName>
        <fullName evidence="2">Pyrrolo-quinoline quinone repeat domain-containing protein</fullName>
    </recommendedName>
</protein>
<gene>
    <name evidence="3" type="ORF">E3A20_02450</name>
</gene>
<evidence type="ECO:0000313" key="3">
    <source>
        <dbReference type="EMBL" id="TWW12267.1"/>
    </source>
</evidence>
<dbReference type="InterPro" id="IPR011047">
    <property type="entry name" value="Quinoprotein_ADH-like_sf"/>
</dbReference>
<feature type="domain" description="Pyrrolo-quinoline quinone repeat" evidence="2">
    <location>
        <begin position="37"/>
        <end position="111"/>
    </location>
</feature>
<dbReference type="SUPFAM" id="SSF50998">
    <property type="entry name" value="Quinoprotein alcohol dehydrogenase-like"/>
    <property type="match status" value="1"/>
</dbReference>
<dbReference type="EMBL" id="SRHE01000024">
    <property type="protein sequence ID" value="TWW12267.1"/>
    <property type="molecule type" value="Genomic_DNA"/>
</dbReference>
<reference evidence="3 4" key="2">
    <citation type="submission" date="2019-08" db="EMBL/GenBank/DDBJ databases">
        <authorList>
            <person name="Henke P."/>
        </authorList>
    </citation>
    <scope>NUCLEOTIDE SEQUENCE [LARGE SCALE GENOMIC DNA]</scope>
    <source>
        <strain evidence="3">Phe10_nw2017</strain>
    </source>
</reference>
<organism evidence="3 4">
    <name type="scientific">Planctomyces bekefii</name>
    <dbReference type="NCBI Taxonomy" id="1653850"/>
    <lineage>
        <taxon>Bacteria</taxon>
        <taxon>Pseudomonadati</taxon>
        <taxon>Planctomycetota</taxon>
        <taxon>Planctomycetia</taxon>
        <taxon>Planctomycetales</taxon>
        <taxon>Planctomycetaceae</taxon>
        <taxon>Planctomyces</taxon>
    </lineage>
</organism>
<evidence type="ECO:0000313" key="4">
    <source>
        <dbReference type="Proteomes" id="UP000321083"/>
    </source>
</evidence>
<comment type="caution">
    <text evidence="3">The sequence shown here is derived from an EMBL/GenBank/DDBJ whole genome shotgun (WGS) entry which is preliminary data.</text>
</comment>